<dbReference type="InterPro" id="IPR028309">
    <property type="entry name" value="RB_fam"/>
</dbReference>
<accession>A0A3Q2V3T0</accession>
<protein>
    <submittedName>
        <fullName evidence="15">Retinoblastoma-like 2 (p130)</fullName>
    </submittedName>
</protein>
<dbReference type="SMART" id="SM01367">
    <property type="entry name" value="DUF3452"/>
    <property type="match status" value="1"/>
</dbReference>
<dbReference type="GO" id="GO:0005634">
    <property type="term" value="C:nucleus"/>
    <property type="evidence" value="ECO:0007669"/>
    <property type="project" value="UniProtKB-SubCell"/>
</dbReference>
<keyword evidence="3" id="KW-0678">Repressor</keyword>
<keyword evidence="8" id="KW-0539">Nucleus</keyword>
<dbReference type="GO" id="GO:0006325">
    <property type="term" value="P:chromatin organization"/>
    <property type="evidence" value="ECO:0007669"/>
    <property type="project" value="UniProtKB-KW"/>
</dbReference>
<dbReference type="Proteomes" id="UP000264840">
    <property type="component" value="Unplaced"/>
</dbReference>
<dbReference type="Gene3D" id="1.10.472.140">
    <property type="match status" value="1"/>
</dbReference>
<reference evidence="15" key="1">
    <citation type="submission" date="2025-08" db="UniProtKB">
        <authorList>
            <consortium name="Ensembl"/>
        </authorList>
    </citation>
    <scope>IDENTIFICATION</scope>
</reference>
<feature type="domain" description="Retinoblastoma-associated protein C-terminal" evidence="14">
    <location>
        <begin position="946"/>
        <end position="1063"/>
    </location>
</feature>
<keyword evidence="9" id="KW-0131">Cell cycle</keyword>
<evidence type="ECO:0000259" key="11">
    <source>
        <dbReference type="SMART" id="SM00385"/>
    </source>
</evidence>
<dbReference type="PANTHER" id="PTHR13742">
    <property type="entry name" value="RETINOBLASTOMA-ASSOCIATED PROTEIN RB -RELATED"/>
    <property type="match status" value="1"/>
</dbReference>
<dbReference type="Pfam" id="PF01857">
    <property type="entry name" value="RB_B"/>
    <property type="match status" value="1"/>
</dbReference>
<keyword evidence="7" id="KW-0804">Transcription</keyword>
<keyword evidence="5" id="KW-0156">Chromatin regulator</keyword>
<dbReference type="Pfam" id="PF01858">
    <property type="entry name" value="RB_A"/>
    <property type="match status" value="1"/>
</dbReference>
<evidence type="ECO:0000256" key="9">
    <source>
        <dbReference type="ARBA" id="ARBA00023306"/>
    </source>
</evidence>
<evidence type="ECO:0000256" key="4">
    <source>
        <dbReference type="ARBA" id="ARBA00022553"/>
    </source>
</evidence>
<evidence type="ECO:0000259" key="14">
    <source>
        <dbReference type="SMART" id="SM01369"/>
    </source>
</evidence>
<evidence type="ECO:0000256" key="8">
    <source>
        <dbReference type="ARBA" id="ARBA00023242"/>
    </source>
</evidence>
<keyword evidence="16" id="KW-1185">Reference proteome</keyword>
<dbReference type="GO" id="GO:2000134">
    <property type="term" value="P:negative regulation of G1/S transition of mitotic cell cycle"/>
    <property type="evidence" value="ECO:0007669"/>
    <property type="project" value="TreeGrafter"/>
</dbReference>
<reference evidence="15" key="2">
    <citation type="submission" date="2025-09" db="UniProtKB">
        <authorList>
            <consortium name="Ensembl"/>
        </authorList>
    </citation>
    <scope>IDENTIFICATION</scope>
</reference>
<dbReference type="InterPro" id="IPR002719">
    <property type="entry name" value="RB_B"/>
</dbReference>
<dbReference type="SMART" id="SM01368">
    <property type="entry name" value="RB_A"/>
    <property type="match status" value="1"/>
</dbReference>
<dbReference type="SMART" id="SM00385">
    <property type="entry name" value="CYCLIN"/>
    <property type="match status" value="1"/>
</dbReference>
<evidence type="ECO:0000256" key="6">
    <source>
        <dbReference type="ARBA" id="ARBA00023015"/>
    </source>
</evidence>
<dbReference type="SUPFAM" id="SSF47954">
    <property type="entry name" value="Cyclin-like"/>
    <property type="match status" value="2"/>
</dbReference>
<comment type="similarity">
    <text evidence="2">Belongs to the retinoblastoma protein (RB) family.</text>
</comment>
<keyword evidence="6" id="KW-0805">Transcription regulation</keyword>
<evidence type="ECO:0000256" key="2">
    <source>
        <dbReference type="ARBA" id="ARBA00009475"/>
    </source>
</evidence>
<sequence length="1063" mass="117263">MTGGARRGFEELCRALNMDEEASGEAWGSYENISRNFTLEGSELHWLACALYVACRSSVPTVGKGTAEGNYVSLTRILRCSEMSLIEFFSKMKKWQDMADLPPDFRQSTDKLERNFIVSAVIFKKYVPIFKSIFRAPSEEPPRVHRSRKQRRHPCTVTEVFNFCWVLFVHAKGNFPMISDDLVNSYHLLLCALDLVFTNALLCNARKDLLNPEFKGLPEDFGTKDFRPASGPFCFMEQLCRLHDGLVLEAKGVKEHFWKPFIKKLFHKRILRGKEDSLTGFLDPMNFGDSLLALSRLYEEHVLATGSLDERIFTGEGASEDIGTPGPCLCEGAEHQNSATFRLHTSLAVRPDLASFTLSDWFASHLANMPPPPQASALKVSTPLTGRKYVQEGSLASPLSSAMKSVGRLHTLLSGTKQGPSAKLAETLRYVSACLTSSLTLTLSTRMHVALHHCTRYFHLAEALYYRILESVIEREKMILGGADLSCILEQDIFHRSLLACCLEIVIFSYRPPGDFPNVLGIFQLPAYHFYKVIEVLVRAEQGLFREVVKHLNQVEEQVLESLAWTGDSPLWESLRGAKDHAPSCQEVRPCLMIYVSVFPSLCLFVRVSPSPTTLLDRYSSPPASTARRRLFVDPVDSEPGLASSGSASTAVVKPTQASLVTAIPAGQTVVTMATATVTANNGQTVTIPVQGIANESGGITFIPVQVSVTGQAGAALQPLPPQALAGTIAVQPATVKPAPKPAGGALRKGSLSLVSSQVYHLASVRLRDLCARLDIMPELRRKIWTCFEYSLVHCTDMMMDRHLDQLLMCAVYVMAKVTKEDRSFQNIMKCYRSQPQASSNVYRSVLISGRRRRHSSTNKPNPLTDGSQDAAGGDVSPVPIRSSSTLPTPQPGSAPSTPTNTSNKTSCTSTANAGEEEQERGDLIHFYNNVYIKQMTPFALKYSPNSLSAGVETPPLCPYPSVRTGSPRRMLLSSKHSIYISPHKAGSAPSLMTPREKIHYYICSSPPNRLQEINSMIRTGETPTRKRGMALEEGASPKRVCPDSNALMRRLQDVANDRSSSQ</sequence>
<comment type="subcellular location">
    <subcellularLocation>
        <location evidence="1">Nucleus</location>
    </subcellularLocation>
</comment>
<keyword evidence="4" id="KW-0597">Phosphoprotein</keyword>
<dbReference type="InterPro" id="IPR024599">
    <property type="entry name" value="RB_N"/>
</dbReference>
<dbReference type="InterPro" id="IPR013763">
    <property type="entry name" value="Cyclin-like_dom"/>
</dbReference>
<evidence type="ECO:0000259" key="13">
    <source>
        <dbReference type="SMART" id="SM01368"/>
    </source>
</evidence>
<name>A0A3Q2V3T0_HAPBU</name>
<feature type="domain" description="Cyclin-like" evidence="11">
    <location>
        <begin position="765"/>
        <end position="848"/>
    </location>
</feature>
<dbReference type="AlphaFoldDB" id="A0A3Q2V3T0"/>
<proteinExistence type="inferred from homology"/>
<feature type="domain" description="Retinoblastoma-associated protein A-box" evidence="13">
    <location>
        <begin position="397"/>
        <end position="575"/>
    </location>
</feature>
<dbReference type="SMART" id="SM01369">
    <property type="entry name" value="Rb_C"/>
    <property type="match status" value="1"/>
</dbReference>
<dbReference type="GO" id="GO:0000977">
    <property type="term" value="F:RNA polymerase II transcription regulatory region sequence-specific DNA binding"/>
    <property type="evidence" value="ECO:0007669"/>
    <property type="project" value="TreeGrafter"/>
</dbReference>
<evidence type="ECO:0000259" key="12">
    <source>
        <dbReference type="SMART" id="SM01367"/>
    </source>
</evidence>
<dbReference type="GeneTree" id="ENSGT00950000183202"/>
<dbReference type="InterPro" id="IPR015030">
    <property type="entry name" value="RB_C"/>
</dbReference>
<feature type="region of interest" description="Disordered" evidence="10">
    <location>
        <begin position="849"/>
        <end position="920"/>
    </location>
</feature>
<dbReference type="Pfam" id="PF11934">
    <property type="entry name" value="DUF3452"/>
    <property type="match status" value="1"/>
</dbReference>
<dbReference type="GO" id="GO:0030154">
    <property type="term" value="P:cell differentiation"/>
    <property type="evidence" value="ECO:0007669"/>
    <property type="project" value="TreeGrafter"/>
</dbReference>
<dbReference type="Ensembl" id="ENSHBUT00000006804.1">
    <property type="protein sequence ID" value="ENSHBUP00000005547.1"/>
    <property type="gene ID" value="ENSHBUG00000007034.1"/>
</dbReference>
<dbReference type="PANTHER" id="PTHR13742:SF8">
    <property type="entry name" value="RETINOBLASTOMA-LIKE PROTEIN 2"/>
    <property type="match status" value="1"/>
</dbReference>
<organism evidence="15 16">
    <name type="scientific">Haplochromis burtoni</name>
    <name type="common">Burton's mouthbrooder</name>
    <name type="synonym">Chromis burtoni</name>
    <dbReference type="NCBI Taxonomy" id="8153"/>
    <lineage>
        <taxon>Eukaryota</taxon>
        <taxon>Metazoa</taxon>
        <taxon>Chordata</taxon>
        <taxon>Craniata</taxon>
        <taxon>Vertebrata</taxon>
        <taxon>Euteleostomi</taxon>
        <taxon>Actinopterygii</taxon>
        <taxon>Neopterygii</taxon>
        <taxon>Teleostei</taxon>
        <taxon>Neoteleostei</taxon>
        <taxon>Acanthomorphata</taxon>
        <taxon>Ovalentaria</taxon>
        <taxon>Cichlomorphae</taxon>
        <taxon>Cichliformes</taxon>
        <taxon>Cichlidae</taxon>
        <taxon>African cichlids</taxon>
        <taxon>Pseudocrenilabrinae</taxon>
        <taxon>Haplochromini</taxon>
        <taxon>Haplochromis</taxon>
    </lineage>
</organism>
<evidence type="ECO:0000256" key="1">
    <source>
        <dbReference type="ARBA" id="ARBA00004123"/>
    </source>
</evidence>
<evidence type="ECO:0000256" key="5">
    <source>
        <dbReference type="ARBA" id="ARBA00022853"/>
    </source>
</evidence>
<feature type="domain" description="Retinoblastoma-associated protein N-terminal" evidence="12">
    <location>
        <begin position="57"/>
        <end position="199"/>
    </location>
</feature>
<dbReference type="InterPro" id="IPR002720">
    <property type="entry name" value="RB_A"/>
</dbReference>
<dbReference type="GO" id="GO:0006357">
    <property type="term" value="P:regulation of transcription by RNA polymerase II"/>
    <property type="evidence" value="ECO:0007669"/>
    <property type="project" value="InterPro"/>
</dbReference>
<evidence type="ECO:0000256" key="7">
    <source>
        <dbReference type="ARBA" id="ARBA00023163"/>
    </source>
</evidence>
<feature type="compositionally biased region" description="Low complexity" evidence="10">
    <location>
        <begin position="892"/>
        <end position="914"/>
    </location>
</feature>
<dbReference type="GO" id="GO:0005667">
    <property type="term" value="C:transcription regulator complex"/>
    <property type="evidence" value="ECO:0007669"/>
    <property type="project" value="TreeGrafter"/>
</dbReference>
<evidence type="ECO:0000313" key="15">
    <source>
        <dbReference type="Ensembl" id="ENSHBUP00000005547.1"/>
    </source>
</evidence>
<dbReference type="InterPro" id="IPR036915">
    <property type="entry name" value="Cyclin-like_sf"/>
</dbReference>
<evidence type="ECO:0000256" key="10">
    <source>
        <dbReference type="SAM" id="MobiDB-lite"/>
    </source>
</evidence>
<dbReference type="Gene3D" id="1.10.472.10">
    <property type="entry name" value="Cyclin-like"/>
    <property type="match status" value="3"/>
</dbReference>
<dbReference type="GO" id="GO:0000785">
    <property type="term" value="C:chromatin"/>
    <property type="evidence" value="ECO:0007669"/>
    <property type="project" value="TreeGrafter"/>
</dbReference>
<evidence type="ECO:0000313" key="16">
    <source>
        <dbReference type="Proteomes" id="UP000264840"/>
    </source>
</evidence>
<evidence type="ECO:0000256" key="3">
    <source>
        <dbReference type="ARBA" id="ARBA00022491"/>
    </source>
</evidence>
<feature type="compositionally biased region" description="Polar residues" evidence="10">
    <location>
        <begin position="858"/>
        <end position="868"/>
    </location>
</feature>